<dbReference type="Proteomes" id="UP000001730">
    <property type="component" value="Chromosome 1"/>
</dbReference>
<accession>B6EL62</accession>
<dbReference type="KEGG" id="vsa:VSAL_I1476"/>
<proteinExistence type="predicted"/>
<keyword evidence="1" id="KW-0812">Transmembrane</keyword>
<evidence type="ECO:0000313" key="2">
    <source>
        <dbReference type="EMBL" id="CAQ79161.1"/>
    </source>
</evidence>
<dbReference type="HOGENOM" id="CLU_1801991_0_0_6"/>
<feature type="transmembrane region" description="Helical" evidence="1">
    <location>
        <begin position="39"/>
        <end position="58"/>
    </location>
</feature>
<feature type="transmembrane region" description="Helical" evidence="1">
    <location>
        <begin position="12"/>
        <end position="33"/>
    </location>
</feature>
<gene>
    <name evidence="2" type="ordered locus">VSAL_I1476</name>
</gene>
<feature type="transmembrane region" description="Helical" evidence="1">
    <location>
        <begin position="97"/>
        <end position="116"/>
    </location>
</feature>
<organism evidence="2 3">
    <name type="scientific">Aliivibrio salmonicida (strain LFI1238)</name>
    <name type="common">Vibrio salmonicida (strain LFI1238)</name>
    <dbReference type="NCBI Taxonomy" id="316275"/>
    <lineage>
        <taxon>Bacteria</taxon>
        <taxon>Pseudomonadati</taxon>
        <taxon>Pseudomonadota</taxon>
        <taxon>Gammaproteobacteria</taxon>
        <taxon>Vibrionales</taxon>
        <taxon>Vibrionaceae</taxon>
        <taxon>Aliivibrio</taxon>
    </lineage>
</organism>
<reference evidence="2 3" key="1">
    <citation type="journal article" date="2008" name="BMC Genomics">
        <title>The genome sequence of the fish pathogen Aliivibrio salmonicida strain LFI1238 shows extensive evidence of gene decay.</title>
        <authorList>
            <person name="Hjerde E."/>
            <person name="Lorentzen M.S."/>
            <person name="Holden M.T."/>
            <person name="Seeger K."/>
            <person name="Paulsen S."/>
            <person name="Bason N."/>
            <person name="Churcher C."/>
            <person name="Harris D."/>
            <person name="Norbertczak H."/>
            <person name="Quail M.A."/>
            <person name="Sanders S."/>
            <person name="Thurston S."/>
            <person name="Parkhill J."/>
            <person name="Willassen N.P."/>
            <person name="Thomson N.R."/>
        </authorList>
    </citation>
    <scope>NUCLEOTIDE SEQUENCE [LARGE SCALE GENOMIC DNA]</scope>
    <source>
        <strain evidence="2 3">LFI1238</strain>
    </source>
</reference>
<dbReference type="AlphaFoldDB" id="B6EL62"/>
<sequence>MVSVFVLVRGFIMWKLWFWIELFFVVFSMVYSIKNGDYFSALPSFMIGVLAASYGYAYQKAIWERGVWKVLFIFQVCMTLPLLMLTFYSMGFVDTHFISNWLIAIGFMLFLVLLILPTYKYGYCSNELWRNAQIKEDENQGHR</sequence>
<evidence type="ECO:0000313" key="3">
    <source>
        <dbReference type="Proteomes" id="UP000001730"/>
    </source>
</evidence>
<keyword evidence="3" id="KW-1185">Reference proteome</keyword>
<protein>
    <submittedName>
        <fullName evidence="2">Membrane protein</fullName>
    </submittedName>
</protein>
<evidence type="ECO:0000256" key="1">
    <source>
        <dbReference type="SAM" id="Phobius"/>
    </source>
</evidence>
<dbReference type="EMBL" id="FM178379">
    <property type="protein sequence ID" value="CAQ79161.1"/>
    <property type="molecule type" value="Genomic_DNA"/>
</dbReference>
<keyword evidence="1" id="KW-1133">Transmembrane helix</keyword>
<keyword evidence="1" id="KW-0472">Membrane</keyword>
<name>B6EL62_ALISL</name>
<feature type="transmembrane region" description="Helical" evidence="1">
    <location>
        <begin position="70"/>
        <end position="91"/>
    </location>
</feature>